<dbReference type="AlphaFoldDB" id="A0A0F9BZY4"/>
<reference evidence="1" key="1">
    <citation type="journal article" date="2015" name="Nature">
        <title>Complex archaea that bridge the gap between prokaryotes and eukaryotes.</title>
        <authorList>
            <person name="Spang A."/>
            <person name="Saw J.H."/>
            <person name="Jorgensen S.L."/>
            <person name="Zaremba-Niedzwiedzka K."/>
            <person name="Martijn J."/>
            <person name="Lind A.E."/>
            <person name="van Eijk R."/>
            <person name="Schleper C."/>
            <person name="Guy L."/>
            <person name="Ettema T.J."/>
        </authorList>
    </citation>
    <scope>NUCLEOTIDE SEQUENCE</scope>
</reference>
<evidence type="ECO:0000313" key="1">
    <source>
        <dbReference type="EMBL" id="KKK89971.1"/>
    </source>
</evidence>
<proteinExistence type="predicted"/>
<comment type="caution">
    <text evidence="1">The sequence shown here is derived from an EMBL/GenBank/DDBJ whole genome shotgun (WGS) entry which is preliminary data.</text>
</comment>
<feature type="non-terminal residue" evidence="1">
    <location>
        <position position="35"/>
    </location>
</feature>
<accession>A0A0F9BZY4</accession>
<dbReference type="EMBL" id="LAZR01049302">
    <property type="protein sequence ID" value="KKK89971.1"/>
    <property type="molecule type" value="Genomic_DNA"/>
</dbReference>
<name>A0A0F9BZY4_9ZZZZ</name>
<protein>
    <submittedName>
        <fullName evidence="1">Uncharacterized protein</fullName>
    </submittedName>
</protein>
<gene>
    <name evidence="1" type="ORF">LCGC14_2727800</name>
</gene>
<sequence>MTLELLRERELLAMEYLDKHWDELPCEELPLKWIA</sequence>
<organism evidence="1">
    <name type="scientific">marine sediment metagenome</name>
    <dbReference type="NCBI Taxonomy" id="412755"/>
    <lineage>
        <taxon>unclassified sequences</taxon>
        <taxon>metagenomes</taxon>
        <taxon>ecological metagenomes</taxon>
    </lineage>
</organism>